<evidence type="ECO:0000256" key="3">
    <source>
        <dbReference type="ARBA" id="ARBA00022676"/>
    </source>
</evidence>
<evidence type="ECO:0000256" key="8">
    <source>
        <dbReference type="ARBA" id="ARBA00022989"/>
    </source>
</evidence>
<accession>A0A4R8ITK8</accession>
<dbReference type="GO" id="GO:0032153">
    <property type="term" value="C:cell division site"/>
    <property type="evidence" value="ECO:0007669"/>
    <property type="project" value="TreeGrafter"/>
</dbReference>
<evidence type="ECO:0000256" key="11">
    <source>
        <dbReference type="HAMAP-Rule" id="MF_02079"/>
    </source>
</evidence>
<feature type="transmembrane region" description="Helical" evidence="11">
    <location>
        <begin position="349"/>
        <end position="370"/>
    </location>
</feature>
<organism evidence="12 13">
    <name type="scientific">Thiohalophilus thiocyanatoxydans</name>
    <dbReference type="NCBI Taxonomy" id="381308"/>
    <lineage>
        <taxon>Bacteria</taxon>
        <taxon>Pseudomonadati</taxon>
        <taxon>Pseudomonadota</taxon>
        <taxon>Gammaproteobacteria</taxon>
        <taxon>Thiohalomonadales</taxon>
        <taxon>Thiohalophilaceae</taxon>
        <taxon>Thiohalophilus</taxon>
    </lineage>
</organism>
<comment type="function">
    <text evidence="11">Peptidoglycan polymerase that is essential for cell wall elongation.</text>
</comment>
<feature type="transmembrane region" description="Helical" evidence="11">
    <location>
        <begin position="283"/>
        <end position="304"/>
    </location>
</feature>
<comment type="similarity">
    <text evidence="11">Belongs to the SEDS family. MrdB/RodA subfamily.</text>
</comment>
<feature type="transmembrane region" description="Helical" evidence="11">
    <location>
        <begin position="150"/>
        <end position="166"/>
    </location>
</feature>
<keyword evidence="7 11" id="KW-0573">Peptidoglycan synthesis</keyword>
<evidence type="ECO:0000256" key="4">
    <source>
        <dbReference type="ARBA" id="ARBA00022679"/>
    </source>
</evidence>
<feature type="transmembrane region" description="Helical" evidence="11">
    <location>
        <begin position="85"/>
        <end position="104"/>
    </location>
</feature>
<dbReference type="HAMAP" id="MF_02079">
    <property type="entry name" value="PGT_RodA"/>
    <property type="match status" value="1"/>
</dbReference>
<keyword evidence="3 11" id="KW-0328">Glycosyltransferase</keyword>
<name>A0A4R8ITK8_9GAMM</name>
<dbReference type="Pfam" id="PF01098">
    <property type="entry name" value="FTSW_RODA_SPOVE"/>
    <property type="match status" value="1"/>
</dbReference>
<evidence type="ECO:0000256" key="5">
    <source>
        <dbReference type="ARBA" id="ARBA00022692"/>
    </source>
</evidence>
<dbReference type="InterPro" id="IPR011923">
    <property type="entry name" value="RodA/MrdB"/>
</dbReference>
<dbReference type="GO" id="GO:0008955">
    <property type="term" value="F:peptidoglycan glycosyltransferase activity"/>
    <property type="evidence" value="ECO:0007669"/>
    <property type="project" value="UniProtKB-UniRule"/>
</dbReference>
<evidence type="ECO:0000256" key="9">
    <source>
        <dbReference type="ARBA" id="ARBA00023136"/>
    </source>
</evidence>
<dbReference type="NCBIfam" id="TIGR02210">
    <property type="entry name" value="rodA_shape"/>
    <property type="match status" value="1"/>
</dbReference>
<comment type="subcellular location">
    <subcellularLocation>
        <location evidence="11">Cell inner membrane</location>
        <topology evidence="11">Multi-pass membrane protein</topology>
    </subcellularLocation>
    <subcellularLocation>
        <location evidence="1">Membrane</location>
        <topology evidence="1">Multi-pass membrane protein</topology>
    </subcellularLocation>
</comment>
<keyword evidence="5 11" id="KW-0812">Transmembrane</keyword>
<evidence type="ECO:0000256" key="6">
    <source>
        <dbReference type="ARBA" id="ARBA00022960"/>
    </source>
</evidence>
<reference evidence="12 13" key="1">
    <citation type="submission" date="2019-03" db="EMBL/GenBank/DDBJ databases">
        <title>Genomic Encyclopedia of Type Strains, Phase IV (KMG-IV): sequencing the most valuable type-strain genomes for metagenomic binning, comparative biology and taxonomic classification.</title>
        <authorList>
            <person name="Goeker M."/>
        </authorList>
    </citation>
    <scope>NUCLEOTIDE SEQUENCE [LARGE SCALE GENOMIC DNA]</scope>
    <source>
        <strain evidence="12 13">DSM 16326</strain>
    </source>
</reference>
<evidence type="ECO:0000313" key="13">
    <source>
        <dbReference type="Proteomes" id="UP000294914"/>
    </source>
</evidence>
<dbReference type="GO" id="GO:0008360">
    <property type="term" value="P:regulation of cell shape"/>
    <property type="evidence" value="ECO:0007669"/>
    <property type="project" value="UniProtKB-KW"/>
</dbReference>
<keyword evidence="8 11" id="KW-1133">Transmembrane helix</keyword>
<comment type="pathway">
    <text evidence="11">Cell wall biogenesis; peptidoglycan biosynthesis.</text>
</comment>
<evidence type="ECO:0000256" key="1">
    <source>
        <dbReference type="ARBA" id="ARBA00004141"/>
    </source>
</evidence>
<keyword evidence="2 11" id="KW-1003">Cell membrane</keyword>
<evidence type="ECO:0000313" key="12">
    <source>
        <dbReference type="EMBL" id="TDY04336.1"/>
    </source>
</evidence>
<dbReference type="PROSITE" id="PS00428">
    <property type="entry name" value="FTSW_RODA_SPOVE"/>
    <property type="match status" value="1"/>
</dbReference>
<dbReference type="GO" id="GO:0015648">
    <property type="term" value="F:lipid-linked peptidoglycan transporter activity"/>
    <property type="evidence" value="ECO:0007669"/>
    <property type="project" value="TreeGrafter"/>
</dbReference>
<keyword evidence="13" id="KW-1185">Reference proteome</keyword>
<sequence length="379" mass="41382">MSLTDSHQFANENRISAGRQLLQRLHLDFPLLLGLLILAIIGGFVLYSASDRDADLLVRHALRFLVGFILMVALAQLRPETIRVWSPWLFGMGLILLLAVLLVGQAGGGAQRWLNFGLFRFQPSEIMKIAVPMMIAWYLCKTAIPPSPGRLLISILLLVVPTLLIARQPDLGTALLIACAGFFVLFLAGLGWKLIIGALLVLIASTPLIWNYLLHDYQQQRVLTFINPEIEPLGSGYHIIQSTIAIGSGGIYGKGWLNGTQAHLDFLPERSTDFIFAVFGEEFGLLGALVLLLLYGILIARGMLIAARAQNTYSRLLAGSLILTFFIYVLVNIGMVSGLLPVVGVPLPLISYGGTSIVTLLAGFGILMSIQTHRRLIST</sequence>
<dbReference type="EC" id="2.4.99.28" evidence="11"/>
<dbReference type="InterPro" id="IPR001182">
    <property type="entry name" value="FtsW/RodA"/>
</dbReference>
<keyword evidence="10 11" id="KW-0961">Cell wall biogenesis/degradation</keyword>
<feature type="transmembrane region" description="Helical" evidence="11">
    <location>
        <begin position="173"/>
        <end position="204"/>
    </location>
</feature>
<dbReference type="InterPro" id="IPR018365">
    <property type="entry name" value="Cell_cycle_FtsW-rel_CS"/>
</dbReference>
<dbReference type="PANTHER" id="PTHR30474">
    <property type="entry name" value="CELL CYCLE PROTEIN"/>
    <property type="match status" value="1"/>
</dbReference>
<feature type="transmembrane region" description="Helical" evidence="11">
    <location>
        <begin position="61"/>
        <end position="79"/>
    </location>
</feature>
<protein>
    <recommendedName>
        <fullName evidence="11">Peptidoglycan glycosyltransferase MrdB</fullName>
        <shortName evidence="11">PGT</shortName>
        <ecNumber evidence="11">2.4.99.28</ecNumber>
    </recommendedName>
    <alternativeName>
        <fullName evidence="11">Cell elongation protein RodA</fullName>
    </alternativeName>
    <alternativeName>
        <fullName evidence="11">Cell wall polymerase</fullName>
    </alternativeName>
    <alternativeName>
        <fullName evidence="11">Peptidoglycan polymerase</fullName>
        <shortName evidence="11">PG polymerase</shortName>
    </alternativeName>
</protein>
<keyword evidence="4 11" id="KW-0808">Transferase</keyword>
<dbReference type="GO" id="GO:0051301">
    <property type="term" value="P:cell division"/>
    <property type="evidence" value="ECO:0007669"/>
    <property type="project" value="InterPro"/>
</dbReference>
<comment type="catalytic activity">
    <reaction evidence="11">
        <text>[GlcNAc-(1-&gt;4)-Mur2Ac(oyl-L-Ala-gamma-D-Glu-L-Lys-D-Ala-D-Ala)](n)-di-trans,octa-cis-undecaprenyl diphosphate + beta-D-GlcNAc-(1-&gt;4)-Mur2Ac(oyl-L-Ala-gamma-D-Glu-L-Lys-D-Ala-D-Ala)-di-trans,octa-cis-undecaprenyl diphosphate = [GlcNAc-(1-&gt;4)-Mur2Ac(oyl-L-Ala-gamma-D-Glu-L-Lys-D-Ala-D-Ala)](n+1)-di-trans,octa-cis-undecaprenyl diphosphate + di-trans,octa-cis-undecaprenyl diphosphate + H(+)</text>
        <dbReference type="Rhea" id="RHEA:23708"/>
        <dbReference type="Rhea" id="RHEA-COMP:9602"/>
        <dbReference type="Rhea" id="RHEA-COMP:9603"/>
        <dbReference type="ChEBI" id="CHEBI:15378"/>
        <dbReference type="ChEBI" id="CHEBI:58405"/>
        <dbReference type="ChEBI" id="CHEBI:60033"/>
        <dbReference type="ChEBI" id="CHEBI:78435"/>
        <dbReference type="EC" id="2.4.99.28"/>
    </reaction>
</comment>
<feature type="transmembrane region" description="Helical" evidence="11">
    <location>
        <begin position="125"/>
        <end position="144"/>
    </location>
</feature>
<gene>
    <name evidence="11" type="primary">mrdB</name>
    <name evidence="11" type="synonym">rodA</name>
    <name evidence="12" type="ORF">EDC23_0711</name>
</gene>
<proteinExistence type="inferred from homology"/>
<feature type="transmembrane region" description="Helical" evidence="11">
    <location>
        <begin position="29"/>
        <end position="49"/>
    </location>
</feature>
<keyword evidence="6 11" id="KW-0133">Cell shape</keyword>
<dbReference type="RefSeq" id="WP_134081156.1">
    <property type="nucleotide sequence ID" value="NZ_SOQX01000001.1"/>
</dbReference>
<evidence type="ECO:0000256" key="7">
    <source>
        <dbReference type="ARBA" id="ARBA00022984"/>
    </source>
</evidence>
<dbReference type="GO" id="GO:0005886">
    <property type="term" value="C:plasma membrane"/>
    <property type="evidence" value="ECO:0007669"/>
    <property type="project" value="UniProtKB-SubCell"/>
</dbReference>
<keyword evidence="11" id="KW-0997">Cell inner membrane</keyword>
<comment type="caution">
    <text evidence="12">The sequence shown here is derived from an EMBL/GenBank/DDBJ whole genome shotgun (WGS) entry which is preliminary data.</text>
</comment>
<evidence type="ECO:0000256" key="10">
    <source>
        <dbReference type="ARBA" id="ARBA00023316"/>
    </source>
</evidence>
<dbReference type="OrthoDB" id="9768187at2"/>
<dbReference type="Proteomes" id="UP000294914">
    <property type="component" value="Unassembled WGS sequence"/>
</dbReference>
<keyword evidence="9 11" id="KW-0472">Membrane</keyword>
<feature type="transmembrane region" description="Helical" evidence="11">
    <location>
        <begin position="316"/>
        <end position="343"/>
    </location>
</feature>
<dbReference type="AlphaFoldDB" id="A0A4R8ITK8"/>
<dbReference type="GO" id="GO:0071555">
    <property type="term" value="P:cell wall organization"/>
    <property type="evidence" value="ECO:0007669"/>
    <property type="project" value="UniProtKB-KW"/>
</dbReference>
<dbReference type="GO" id="GO:0009252">
    <property type="term" value="P:peptidoglycan biosynthetic process"/>
    <property type="evidence" value="ECO:0007669"/>
    <property type="project" value="UniProtKB-UniRule"/>
</dbReference>
<evidence type="ECO:0000256" key="2">
    <source>
        <dbReference type="ARBA" id="ARBA00022475"/>
    </source>
</evidence>
<dbReference type="UniPathway" id="UPA00219"/>
<dbReference type="EMBL" id="SOQX01000001">
    <property type="protein sequence ID" value="TDY04336.1"/>
    <property type="molecule type" value="Genomic_DNA"/>
</dbReference>
<dbReference type="PANTHER" id="PTHR30474:SF1">
    <property type="entry name" value="PEPTIDOGLYCAN GLYCOSYLTRANSFERASE MRDB"/>
    <property type="match status" value="1"/>
</dbReference>